<dbReference type="GO" id="GO:0035458">
    <property type="term" value="P:cellular response to interferon-beta"/>
    <property type="evidence" value="ECO:0007669"/>
    <property type="project" value="TreeGrafter"/>
</dbReference>
<dbReference type="GeneID" id="102919307"/>
<dbReference type="InterPro" id="IPR027417">
    <property type="entry name" value="P-loop_NTPase"/>
</dbReference>
<evidence type="ECO:0000256" key="3">
    <source>
        <dbReference type="ARBA" id="ARBA00022801"/>
    </source>
</evidence>
<proteinExistence type="inferred from homology"/>
<evidence type="ECO:0000313" key="7">
    <source>
        <dbReference type="Proteomes" id="UP000694547"/>
    </source>
</evidence>
<dbReference type="GO" id="GO:0045087">
    <property type="term" value="P:innate immune response"/>
    <property type="evidence" value="ECO:0007669"/>
    <property type="project" value="TreeGrafter"/>
</dbReference>
<keyword evidence="2" id="KW-0547">Nucleotide-binding</keyword>
<accession>A0A6I9LNB0</accession>
<dbReference type="GO" id="GO:0005525">
    <property type="term" value="F:GTP binding"/>
    <property type="evidence" value="ECO:0007669"/>
    <property type="project" value="UniProtKB-KW"/>
</dbReference>
<reference evidence="6 7" key="1">
    <citation type="submission" date="2018-10" db="EMBL/GenBank/DDBJ databases">
        <title>Improved assembly of the deer mouse Peromyscus maniculatus genome.</title>
        <authorList>
            <person name="Lassance J.-M."/>
            <person name="Hoekstra H.E."/>
        </authorList>
    </citation>
    <scope>NUCLEOTIDE SEQUENCE [LARGE SCALE GENOMIC DNA]</scope>
</reference>
<evidence type="ECO:0000313" key="6">
    <source>
        <dbReference type="Ensembl" id="ENSPEMP00000029080.1"/>
    </source>
</evidence>
<evidence type="ECO:0000256" key="2">
    <source>
        <dbReference type="ARBA" id="ARBA00022741"/>
    </source>
</evidence>
<dbReference type="Pfam" id="PF05049">
    <property type="entry name" value="IIGP"/>
    <property type="match status" value="1"/>
</dbReference>
<dbReference type="GO" id="GO:0000045">
    <property type="term" value="P:autophagosome assembly"/>
    <property type="evidence" value="ECO:0007669"/>
    <property type="project" value="TreeGrafter"/>
</dbReference>
<dbReference type="GO" id="GO:0005789">
    <property type="term" value="C:endoplasmic reticulum membrane"/>
    <property type="evidence" value="ECO:0007669"/>
    <property type="project" value="TreeGrafter"/>
</dbReference>
<reference evidence="6" key="2">
    <citation type="submission" date="2025-08" db="UniProtKB">
        <authorList>
            <consortium name="Ensembl"/>
        </authorList>
    </citation>
    <scope>IDENTIFICATION</scope>
</reference>
<organism evidence="6 7">
    <name type="scientific">Peromyscus maniculatus bairdii</name>
    <name type="common">Prairie deer mouse</name>
    <dbReference type="NCBI Taxonomy" id="230844"/>
    <lineage>
        <taxon>Eukaryota</taxon>
        <taxon>Metazoa</taxon>
        <taxon>Chordata</taxon>
        <taxon>Craniata</taxon>
        <taxon>Vertebrata</taxon>
        <taxon>Euteleostomi</taxon>
        <taxon>Mammalia</taxon>
        <taxon>Eutheria</taxon>
        <taxon>Euarchontoglires</taxon>
        <taxon>Glires</taxon>
        <taxon>Rodentia</taxon>
        <taxon>Myomorpha</taxon>
        <taxon>Muroidea</taxon>
        <taxon>Cricetidae</taxon>
        <taxon>Neotominae</taxon>
        <taxon>Peromyscus</taxon>
    </lineage>
</organism>
<keyword evidence="4" id="KW-0342">GTP-binding</keyword>
<protein>
    <submittedName>
        <fullName evidence="6">Interferon-inducible GTPase 1-like</fullName>
    </submittedName>
</protein>
<dbReference type="GO" id="GO:0003924">
    <property type="term" value="F:GTPase activity"/>
    <property type="evidence" value="ECO:0007669"/>
    <property type="project" value="TreeGrafter"/>
</dbReference>
<evidence type="ECO:0000259" key="5">
    <source>
        <dbReference type="PROSITE" id="PS51716"/>
    </source>
</evidence>
<dbReference type="InterPro" id="IPR007743">
    <property type="entry name" value="Immunity-related_GTPase-like"/>
</dbReference>
<dbReference type="FunFam" id="3.40.50.300:FF:000541">
    <property type="entry name" value="Immunity related GTPase M"/>
    <property type="match status" value="1"/>
</dbReference>
<dbReference type="InterPro" id="IPR051515">
    <property type="entry name" value="IRG"/>
</dbReference>
<dbReference type="GeneTree" id="ENSGT00950000183007"/>
<dbReference type="Ensembl" id="ENSPEMT00000024269.2">
    <property type="protein sequence ID" value="ENSPEMP00000029080.1"/>
    <property type="gene ID" value="ENSPEMG00000018053.2"/>
</dbReference>
<feature type="domain" description="IRG-type G" evidence="5">
    <location>
        <begin position="55"/>
        <end position="237"/>
    </location>
</feature>
<name>A0A6I9LNB0_PERMB</name>
<evidence type="ECO:0000256" key="4">
    <source>
        <dbReference type="ARBA" id="ARBA00023134"/>
    </source>
</evidence>
<evidence type="ECO:0000256" key="1">
    <source>
        <dbReference type="ARBA" id="ARBA00005429"/>
    </source>
</evidence>
<dbReference type="PROSITE" id="PS51716">
    <property type="entry name" value="G_IRG"/>
    <property type="match status" value="1"/>
</dbReference>
<dbReference type="CDD" id="cd04104">
    <property type="entry name" value="p47_IIGP_like"/>
    <property type="match status" value="1"/>
</dbReference>
<keyword evidence="3" id="KW-0378">Hydrolase</keyword>
<reference evidence="6" key="3">
    <citation type="submission" date="2025-09" db="UniProtKB">
        <authorList>
            <consortium name="Ensembl"/>
        </authorList>
    </citation>
    <scope>IDENTIFICATION</scope>
</reference>
<dbReference type="Proteomes" id="UP000694547">
    <property type="component" value="Chromosome 8"/>
</dbReference>
<dbReference type="PANTHER" id="PTHR32341">
    <property type="entry name" value="INTERFERON-INDUCIBLE GTPASE"/>
    <property type="match status" value="1"/>
</dbReference>
<dbReference type="SUPFAM" id="SSF52540">
    <property type="entry name" value="P-loop containing nucleoside triphosphate hydrolases"/>
    <property type="match status" value="1"/>
</dbReference>
<dbReference type="Gene3D" id="3.40.50.300">
    <property type="entry name" value="P-loop containing nucleotide triphosphate hydrolases"/>
    <property type="match status" value="1"/>
</dbReference>
<sequence length="414" mass="47447">MAWAASFDEFFKNFKRESKLLSEETITLIKFHIEKNDLQEALSVIDSALRDIENATLNIAVTGETGTGKSTFINALRGVGQEEEGAAATGVTETTMERKQYDHPKFSQVKIWDLPGIGSTNFPPQSYLTEMKFSEYDFFIIVSATRFKENDAQLAKAIKEMKMNFYFVRTKTDNDLYNEQKSKPKSFNKEKVMMNIREDCSRHLQDILSSEPPVFLVSNFDRSGYDFPELEMKLLRELPAHKRHIFMLSLHSVTEAAINLKRDSLKQKVRLEAMKAGILATIPLGGMIRDDIENLDETFNLYRSYFGLDDASLEKIAEDFDMSLNEFKVHLRFPHLFAEDNDVPLGDRLAKYIKHISSVTGGPVATCIYYRKTYYLQNLFLDTAANDAIALLNKEALFEKKVGTYISNPPDYWE</sequence>
<dbReference type="AlphaFoldDB" id="A0A6I9LNB0"/>
<keyword evidence="7" id="KW-1185">Reference proteome</keyword>
<dbReference type="InterPro" id="IPR030385">
    <property type="entry name" value="G_IRG_dom"/>
</dbReference>
<comment type="similarity">
    <text evidence="1">Belongs to the TRAFAC class dynamin-like GTPase superfamily. IRG family.</text>
</comment>
<dbReference type="PANTHER" id="PTHR32341:SF15">
    <property type="entry name" value="INTERFERON-GAMMA-INDUCIBLE GTPASE 10-RELATED"/>
    <property type="match status" value="1"/>
</dbReference>
<dbReference type="OrthoDB" id="422720at2759"/>